<gene>
    <name evidence="5" type="ORF">ONB1V03_LOCUS12703</name>
</gene>
<proteinExistence type="predicted"/>
<dbReference type="Gene3D" id="3.30.40.10">
    <property type="entry name" value="Zinc/RING finger domain, C3HC4 (zinc finger)"/>
    <property type="match status" value="2"/>
</dbReference>
<keyword evidence="1 3" id="KW-0479">Metal-binding</keyword>
<dbReference type="Proteomes" id="UP000728032">
    <property type="component" value="Unassembled WGS sequence"/>
</dbReference>
<dbReference type="Pfam" id="PF11901">
    <property type="entry name" value="DM9"/>
    <property type="match status" value="1"/>
</dbReference>
<dbReference type="SUPFAM" id="SSF49599">
    <property type="entry name" value="TRAF domain-like"/>
    <property type="match status" value="1"/>
</dbReference>
<dbReference type="CDD" id="cd16620">
    <property type="entry name" value="vRING-HC-C4C4_RBBP6"/>
    <property type="match status" value="1"/>
</dbReference>
<dbReference type="InterPro" id="IPR013083">
    <property type="entry name" value="Znf_RING/FYVE/PHD"/>
</dbReference>
<sequence>MTGYDCDRFIDLSEVDREDLSCGICRNIFRDPVVTPCCRQTFCRYCIRSWLRGHSVCPFDRSGLTVTELQNAPRSLENLLGRLQINCDNKDKGCQQVVSLEKLKQHFNECEFNEHVCDECKCEKQPDHNCVKALLELNEKVNKELETMRQDNLAMKTVLQQLSTISKLFDPAPTTSESAPTSQTAIINDLESGPLPDSVKQKLPVWKKCPIDQVPIEHRVSYDKQINGETVYVGRVKNFSNLLPGKIVPSRNQCHGSVGGREYKHSEYEVLTNPHGANLCWVQYAGSGIPDGAVYGGQEWSHDQAYRGTDGETYITRALVDGVWVAGKMHAKQEGLMWFPSEGDERSHYNEFEILPKEWQLKPRGQRYHNGVVQDQIHQ</sequence>
<evidence type="ECO:0000313" key="5">
    <source>
        <dbReference type="EMBL" id="CAD7656063.1"/>
    </source>
</evidence>
<dbReference type="PANTHER" id="PTHR31649:SF11">
    <property type="entry name" value="PROTEIN UNZIPPED"/>
    <property type="match status" value="1"/>
</dbReference>
<dbReference type="GO" id="GO:0004842">
    <property type="term" value="F:ubiquitin-protein transferase activity"/>
    <property type="evidence" value="ECO:0007669"/>
    <property type="project" value="InterPro"/>
</dbReference>
<reference evidence="5" key="1">
    <citation type="submission" date="2020-11" db="EMBL/GenBank/DDBJ databases">
        <authorList>
            <person name="Tran Van P."/>
        </authorList>
    </citation>
    <scope>NUCLEOTIDE SEQUENCE</scope>
</reference>
<dbReference type="SMART" id="SM00184">
    <property type="entry name" value="RING"/>
    <property type="match status" value="1"/>
</dbReference>
<organism evidence="5">
    <name type="scientific">Oppiella nova</name>
    <dbReference type="NCBI Taxonomy" id="334625"/>
    <lineage>
        <taxon>Eukaryota</taxon>
        <taxon>Metazoa</taxon>
        <taxon>Ecdysozoa</taxon>
        <taxon>Arthropoda</taxon>
        <taxon>Chelicerata</taxon>
        <taxon>Arachnida</taxon>
        <taxon>Acari</taxon>
        <taxon>Acariformes</taxon>
        <taxon>Sarcoptiformes</taxon>
        <taxon>Oribatida</taxon>
        <taxon>Brachypylina</taxon>
        <taxon>Oppioidea</taxon>
        <taxon>Oppiidae</taxon>
        <taxon>Oppiella</taxon>
    </lineage>
</organism>
<dbReference type="GO" id="GO:0016567">
    <property type="term" value="P:protein ubiquitination"/>
    <property type="evidence" value="ECO:0007669"/>
    <property type="project" value="InterPro"/>
</dbReference>
<dbReference type="SMART" id="SM00504">
    <property type="entry name" value="Ubox"/>
    <property type="match status" value="1"/>
</dbReference>
<evidence type="ECO:0000256" key="2">
    <source>
        <dbReference type="ARBA" id="ARBA00022833"/>
    </source>
</evidence>
<dbReference type="InterPro" id="IPR006616">
    <property type="entry name" value="DM9_repeat"/>
</dbReference>
<keyword evidence="1 3" id="KW-0863">Zinc-finger</keyword>
<evidence type="ECO:0000259" key="4">
    <source>
        <dbReference type="PROSITE" id="PS50089"/>
    </source>
</evidence>
<dbReference type="AlphaFoldDB" id="A0A7R9MBW2"/>
<keyword evidence="2" id="KW-0862">Zinc</keyword>
<accession>A0A7R9MBW2</accession>
<dbReference type="PANTHER" id="PTHR31649">
    <property type="entry name" value="AGAP009604-PA"/>
    <property type="match status" value="1"/>
</dbReference>
<dbReference type="GO" id="GO:0008270">
    <property type="term" value="F:zinc ion binding"/>
    <property type="evidence" value="ECO:0007669"/>
    <property type="project" value="UniProtKB-KW"/>
</dbReference>
<evidence type="ECO:0000256" key="3">
    <source>
        <dbReference type="PROSITE-ProRule" id="PRU00175"/>
    </source>
</evidence>
<dbReference type="EMBL" id="OC925311">
    <property type="protein sequence ID" value="CAD7656063.1"/>
    <property type="molecule type" value="Genomic_DNA"/>
</dbReference>
<dbReference type="InterPro" id="IPR001841">
    <property type="entry name" value="Znf_RING"/>
</dbReference>
<name>A0A7R9MBW2_9ACAR</name>
<dbReference type="SMART" id="SM00696">
    <property type="entry name" value="DM9"/>
    <property type="match status" value="2"/>
</dbReference>
<feature type="domain" description="RING-type" evidence="4">
    <location>
        <begin position="22"/>
        <end position="61"/>
    </location>
</feature>
<evidence type="ECO:0000313" key="6">
    <source>
        <dbReference type="Proteomes" id="UP000728032"/>
    </source>
</evidence>
<dbReference type="SUPFAM" id="SSF57850">
    <property type="entry name" value="RING/U-box"/>
    <property type="match status" value="1"/>
</dbReference>
<dbReference type="PROSITE" id="PS50089">
    <property type="entry name" value="ZF_RING_2"/>
    <property type="match status" value="1"/>
</dbReference>
<evidence type="ECO:0000256" key="1">
    <source>
        <dbReference type="ARBA" id="ARBA00022771"/>
    </source>
</evidence>
<dbReference type="Pfam" id="PF13923">
    <property type="entry name" value="zf-C3HC4_2"/>
    <property type="match status" value="1"/>
</dbReference>
<dbReference type="OrthoDB" id="6477069at2759"/>
<dbReference type="EMBL" id="CAJPVJ010010486">
    <property type="protein sequence ID" value="CAG2173250.1"/>
    <property type="molecule type" value="Genomic_DNA"/>
</dbReference>
<dbReference type="InterPro" id="IPR003613">
    <property type="entry name" value="Ubox_domain"/>
</dbReference>
<keyword evidence="6" id="KW-1185">Reference proteome</keyword>
<feature type="non-terminal residue" evidence="5">
    <location>
        <position position="379"/>
    </location>
</feature>
<protein>
    <recommendedName>
        <fullName evidence="4">RING-type domain-containing protein</fullName>
    </recommendedName>
</protein>